<evidence type="ECO:0000313" key="17">
    <source>
        <dbReference type="Proteomes" id="UP000481339"/>
    </source>
</evidence>
<protein>
    <recommendedName>
        <fullName evidence="10 13">4-hydroxy-tetrahydrodipicolinate reductase</fullName>
        <ecNumber evidence="10 13">1.17.1.8</ecNumber>
    </recommendedName>
</protein>
<dbReference type="GO" id="GO:0008839">
    <property type="term" value="F:4-hydroxy-tetrahydrodipicolinate reductase"/>
    <property type="evidence" value="ECO:0007669"/>
    <property type="project" value="UniProtKB-UniRule"/>
</dbReference>
<proteinExistence type="inferred from homology"/>
<dbReference type="Gene3D" id="3.30.360.10">
    <property type="entry name" value="Dihydrodipicolinate Reductase, domain 2"/>
    <property type="match status" value="1"/>
</dbReference>
<evidence type="ECO:0000313" key="16">
    <source>
        <dbReference type="EMBL" id="KAB1632396.1"/>
    </source>
</evidence>
<evidence type="ECO:0000256" key="4">
    <source>
        <dbReference type="ARBA" id="ARBA00022857"/>
    </source>
</evidence>
<dbReference type="FunFam" id="3.30.360.10:FF:000009">
    <property type="entry name" value="4-hydroxy-tetrahydrodipicolinate reductase"/>
    <property type="match status" value="1"/>
</dbReference>
<sequence>MTLSIAVTGATGRMGRLVQDIIEHDDGLALHAALDSRSDLAAMDGADVVVDFTTYDASRRIVEHALDAGLDIVVGTSGWTAERIAEVASRVERSALDIIPNFSVGSALATRFAELAAPLYDSVEIVEAHPARKRDSPSGTAVRTAELIADAHGGPYDQPHPEQPARGQAVAGIPVHSLRLQGVDAVQQVVFGGAAETLQLRHETLSIDAYRDGIARTIRHAHEHTGVTVGLADVIGL</sequence>
<evidence type="ECO:0000256" key="1">
    <source>
        <dbReference type="ARBA" id="ARBA00006642"/>
    </source>
</evidence>
<keyword evidence="7" id="KW-0520">NAD</keyword>
<dbReference type="SUPFAM" id="SSF51735">
    <property type="entry name" value="NAD(P)-binding Rossmann-fold domains"/>
    <property type="match status" value="1"/>
</dbReference>
<evidence type="ECO:0000256" key="7">
    <source>
        <dbReference type="ARBA" id="ARBA00023027"/>
    </source>
</evidence>
<comment type="caution">
    <text evidence="16">The sequence shown here is derived from an EMBL/GenBank/DDBJ whole genome shotgun (WGS) entry which is preliminary data.</text>
</comment>
<dbReference type="OrthoDB" id="9790352at2"/>
<dbReference type="Gene3D" id="3.40.50.720">
    <property type="entry name" value="NAD(P)-binding Rossmann-like Domain"/>
    <property type="match status" value="1"/>
</dbReference>
<dbReference type="Proteomes" id="UP000481339">
    <property type="component" value="Unassembled WGS sequence"/>
</dbReference>
<comment type="catalytic activity">
    <reaction evidence="12">
        <text>(S)-2,3,4,5-tetrahydrodipicolinate + NAD(+) + H2O = (2S,4S)-4-hydroxy-2,3,4,5-tetrahydrodipicolinate + NADH + H(+)</text>
        <dbReference type="Rhea" id="RHEA:35323"/>
        <dbReference type="ChEBI" id="CHEBI:15377"/>
        <dbReference type="ChEBI" id="CHEBI:15378"/>
        <dbReference type="ChEBI" id="CHEBI:16845"/>
        <dbReference type="ChEBI" id="CHEBI:57540"/>
        <dbReference type="ChEBI" id="CHEBI:57945"/>
        <dbReference type="ChEBI" id="CHEBI:67139"/>
        <dbReference type="EC" id="1.17.1.8"/>
    </reaction>
</comment>
<evidence type="ECO:0000256" key="9">
    <source>
        <dbReference type="ARBA" id="ARBA00037922"/>
    </source>
</evidence>
<dbReference type="GO" id="GO:0009089">
    <property type="term" value="P:lysine biosynthetic process via diaminopimelate"/>
    <property type="evidence" value="ECO:0007669"/>
    <property type="project" value="UniProtKB-UniRule"/>
</dbReference>
<dbReference type="InterPro" id="IPR022663">
    <property type="entry name" value="DapB_C"/>
</dbReference>
<keyword evidence="5" id="KW-0220">Diaminopimelate biosynthesis</keyword>
<dbReference type="NCBIfam" id="TIGR00036">
    <property type="entry name" value="dapB"/>
    <property type="match status" value="1"/>
</dbReference>
<dbReference type="InterPro" id="IPR036291">
    <property type="entry name" value="NAD(P)-bd_dom_sf"/>
</dbReference>
<evidence type="ECO:0000256" key="2">
    <source>
        <dbReference type="ARBA" id="ARBA00022490"/>
    </source>
</evidence>
<dbReference type="PROSITE" id="PS01298">
    <property type="entry name" value="DAPB"/>
    <property type="match status" value="1"/>
</dbReference>
<dbReference type="InterPro" id="IPR022664">
    <property type="entry name" value="DapB_N_CS"/>
</dbReference>
<evidence type="ECO:0000256" key="6">
    <source>
        <dbReference type="ARBA" id="ARBA00023002"/>
    </source>
</evidence>
<dbReference type="EMBL" id="WBKA01000003">
    <property type="protein sequence ID" value="KAB1632396.1"/>
    <property type="molecule type" value="Genomic_DNA"/>
</dbReference>
<comment type="catalytic activity">
    <reaction evidence="11">
        <text>(S)-2,3,4,5-tetrahydrodipicolinate + NADP(+) + H2O = (2S,4S)-4-hydroxy-2,3,4,5-tetrahydrodipicolinate + NADPH + H(+)</text>
        <dbReference type="Rhea" id="RHEA:35331"/>
        <dbReference type="ChEBI" id="CHEBI:15377"/>
        <dbReference type="ChEBI" id="CHEBI:15378"/>
        <dbReference type="ChEBI" id="CHEBI:16845"/>
        <dbReference type="ChEBI" id="CHEBI:57783"/>
        <dbReference type="ChEBI" id="CHEBI:58349"/>
        <dbReference type="ChEBI" id="CHEBI:67139"/>
        <dbReference type="EC" id="1.17.1.8"/>
    </reaction>
</comment>
<dbReference type="RefSeq" id="WP_158036174.1">
    <property type="nucleotide sequence ID" value="NZ_BAAAZV010000017.1"/>
</dbReference>
<organism evidence="16 17">
    <name type="scientific">Pseudoclavibacter caeni</name>
    <dbReference type="NCBI Taxonomy" id="908846"/>
    <lineage>
        <taxon>Bacteria</taxon>
        <taxon>Bacillati</taxon>
        <taxon>Actinomycetota</taxon>
        <taxon>Actinomycetes</taxon>
        <taxon>Micrococcales</taxon>
        <taxon>Microbacteriaceae</taxon>
        <taxon>Pseudoclavibacter</taxon>
    </lineage>
</organism>
<dbReference type="Pfam" id="PF01113">
    <property type="entry name" value="DapB_N"/>
    <property type="match status" value="1"/>
</dbReference>
<keyword evidence="2" id="KW-0963">Cytoplasm</keyword>
<evidence type="ECO:0000259" key="15">
    <source>
        <dbReference type="Pfam" id="PF05173"/>
    </source>
</evidence>
<gene>
    <name evidence="16" type="primary">dapB</name>
    <name evidence="16" type="ORF">F8O02_05170</name>
</gene>
<keyword evidence="3" id="KW-0028">Amino-acid biosynthesis</keyword>
<dbReference type="EC" id="1.17.1.8" evidence="10 13"/>
<dbReference type="GO" id="GO:0005829">
    <property type="term" value="C:cytosol"/>
    <property type="evidence" value="ECO:0007669"/>
    <property type="project" value="TreeGrafter"/>
</dbReference>
<dbReference type="AlphaFoldDB" id="A0A7C8FXD4"/>
<evidence type="ECO:0000256" key="13">
    <source>
        <dbReference type="NCBIfam" id="TIGR00036"/>
    </source>
</evidence>
<evidence type="ECO:0000256" key="8">
    <source>
        <dbReference type="ARBA" id="ARBA00023154"/>
    </source>
</evidence>
<keyword evidence="6 16" id="KW-0560">Oxidoreductase</keyword>
<dbReference type="PANTHER" id="PTHR20836:SF0">
    <property type="entry name" value="4-HYDROXY-TETRAHYDRODIPICOLINATE REDUCTASE 1, CHLOROPLASTIC-RELATED"/>
    <property type="match status" value="1"/>
</dbReference>
<dbReference type="GO" id="GO:0019877">
    <property type="term" value="P:diaminopimelate biosynthetic process"/>
    <property type="evidence" value="ECO:0007669"/>
    <property type="project" value="UniProtKB-KW"/>
</dbReference>
<comment type="pathway">
    <text evidence="9">Amino-acid biosynthesis; L-lysine biosynthesis via DAP pathway; (S)-tetrahydrodipicolinate from L-aspartate: step 4/4.</text>
</comment>
<evidence type="ECO:0000256" key="12">
    <source>
        <dbReference type="ARBA" id="ARBA00049396"/>
    </source>
</evidence>
<dbReference type="InterPro" id="IPR023940">
    <property type="entry name" value="DHDPR_bac"/>
</dbReference>
<evidence type="ECO:0000256" key="3">
    <source>
        <dbReference type="ARBA" id="ARBA00022605"/>
    </source>
</evidence>
<keyword evidence="4" id="KW-0521">NADP</keyword>
<evidence type="ECO:0000259" key="14">
    <source>
        <dbReference type="Pfam" id="PF01113"/>
    </source>
</evidence>
<evidence type="ECO:0000256" key="10">
    <source>
        <dbReference type="ARBA" id="ARBA00038983"/>
    </source>
</evidence>
<dbReference type="InterPro" id="IPR000846">
    <property type="entry name" value="DapB_N"/>
</dbReference>
<feature type="domain" description="Dihydrodipicolinate reductase C-terminal" evidence="15">
    <location>
        <begin position="107"/>
        <end position="234"/>
    </location>
</feature>
<name>A0A7C8FXD4_9MICO</name>
<keyword evidence="8" id="KW-0457">Lysine biosynthesis</keyword>
<comment type="similarity">
    <text evidence="1">Belongs to the DapB family.</text>
</comment>
<accession>A0A7C8FXD4</accession>
<evidence type="ECO:0000256" key="5">
    <source>
        <dbReference type="ARBA" id="ARBA00022915"/>
    </source>
</evidence>
<feature type="domain" description="Dihydrodipicolinate reductase N-terminal" evidence="14">
    <location>
        <begin position="4"/>
        <end position="102"/>
    </location>
</feature>
<keyword evidence="17" id="KW-1185">Reference proteome</keyword>
<dbReference type="PANTHER" id="PTHR20836">
    <property type="entry name" value="DIHYDRODIPICOLINATE REDUCTASE"/>
    <property type="match status" value="1"/>
</dbReference>
<dbReference type="PIRSF" id="PIRSF000161">
    <property type="entry name" value="DHPR"/>
    <property type="match status" value="1"/>
</dbReference>
<reference evidence="16 17" key="1">
    <citation type="submission" date="2019-09" db="EMBL/GenBank/DDBJ databases">
        <title>Phylogeny of genus Pseudoclavibacter and closely related genus.</title>
        <authorList>
            <person name="Li Y."/>
        </authorList>
    </citation>
    <scope>NUCLEOTIDE SEQUENCE [LARGE SCALE GENOMIC DNA]</scope>
    <source>
        <strain evidence="16 17">JCM 16921</strain>
    </source>
</reference>
<dbReference type="SUPFAM" id="SSF55347">
    <property type="entry name" value="Glyceraldehyde-3-phosphate dehydrogenase-like, C-terminal domain"/>
    <property type="match status" value="1"/>
</dbReference>
<evidence type="ECO:0000256" key="11">
    <source>
        <dbReference type="ARBA" id="ARBA00049080"/>
    </source>
</evidence>
<dbReference type="CDD" id="cd02274">
    <property type="entry name" value="DHDPR_N"/>
    <property type="match status" value="1"/>
</dbReference>
<dbReference type="Pfam" id="PF05173">
    <property type="entry name" value="DapB_C"/>
    <property type="match status" value="1"/>
</dbReference>